<dbReference type="RefSeq" id="WP_053999034.1">
    <property type="nucleotide sequence ID" value="NZ_JXMU01000011.1"/>
</dbReference>
<gene>
    <name evidence="1" type="ORF">SU32_09100</name>
</gene>
<dbReference type="AlphaFoldDB" id="A0A0N0E7N2"/>
<dbReference type="PATRIC" id="fig|1514904.3.peg.645"/>
<evidence type="ECO:0000313" key="2">
    <source>
        <dbReference type="Proteomes" id="UP000038011"/>
    </source>
</evidence>
<evidence type="ECO:0000313" key="1">
    <source>
        <dbReference type="EMBL" id="KPB01391.1"/>
    </source>
</evidence>
<keyword evidence="2" id="KW-1185">Reference proteome</keyword>
<sequence length="91" mass="10168">MSDATVESKKVAIASYIAAGVVRGIDDILDHEVLIRDKMSEENIAGEHYISIRLMMDTLITFANAVRAAERKDRPLVAYLDENLPKSLYSK</sequence>
<dbReference type="Proteomes" id="UP000038011">
    <property type="component" value="Unassembled WGS sequence"/>
</dbReference>
<proteinExistence type="predicted"/>
<dbReference type="EMBL" id="JXMU01000011">
    <property type="protein sequence ID" value="KPB01391.1"/>
    <property type="molecule type" value="Genomic_DNA"/>
</dbReference>
<protein>
    <submittedName>
        <fullName evidence="1">Uncharacterized protein</fullName>
    </submittedName>
</protein>
<accession>A0A0N0E7N2</accession>
<name>A0A0N0E7N2_9HYPH</name>
<comment type="caution">
    <text evidence="1">The sequence shown here is derived from an EMBL/GenBank/DDBJ whole genome shotgun (WGS) entry which is preliminary data.</text>
</comment>
<reference evidence="1 2" key="1">
    <citation type="submission" date="2015-01" db="EMBL/GenBank/DDBJ databases">
        <title>Ahrensia donghaiensis sp. nov., a novel dimethylsulphoniopropionate-cleavage bacterium isolated from seawater and emended descriptions of the genus Ahrensia and Ahrensia kielensis.</title>
        <authorList>
            <person name="Liu J."/>
        </authorList>
    </citation>
    <scope>NUCLEOTIDE SEQUENCE [LARGE SCALE GENOMIC DNA]</scope>
    <source>
        <strain evidence="1 2">LZD062</strain>
    </source>
</reference>
<organism evidence="1 2">
    <name type="scientific">Ahrensia marina</name>
    <dbReference type="NCBI Taxonomy" id="1514904"/>
    <lineage>
        <taxon>Bacteria</taxon>
        <taxon>Pseudomonadati</taxon>
        <taxon>Pseudomonadota</taxon>
        <taxon>Alphaproteobacteria</taxon>
        <taxon>Hyphomicrobiales</taxon>
        <taxon>Ahrensiaceae</taxon>
        <taxon>Ahrensia</taxon>
    </lineage>
</organism>